<keyword evidence="8 9" id="KW-0472">Membrane</keyword>
<keyword evidence="7 9" id="KW-1133">Transmembrane helix</keyword>
<feature type="domain" description="HAMP" evidence="10">
    <location>
        <begin position="331"/>
        <end position="383"/>
    </location>
</feature>
<protein>
    <submittedName>
        <fullName evidence="11">Sensor histidine kinase</fullName>
    </submittedName>
</protein>
<dbReference type="Pfam" id="PF06580">
    <property type="entry name" value="His_kinase"/>
    <property type="match status" value="1"/>
</dbReference>
<dbReference type="AlphaFoldDB" id="A0A6B8RMF5"/>
<dbReference type="InterPro" id="IPR003594">
    <property type="entry name" value="HATPase_dom"/>
</dbReference>
<dbReference type="PROSITE" id="PS50885">
    <property type="entry name" value="HAMP"/>
    <property type="match status" value="1"/>
</dbReference>
<evidence type="ECO:0000256" key="4">
    <source>
        <dbReference type="ARBA" id="ARBA00022679"/>
    </source>
</evidence>
<dbReference type="Pfam" id="PF02518">
    <property type="entry name" value="HATPase_c"/>
    <property type="match status" value="1"/>
</dbReference>
<evidence type="ECO:0000256" key="3">
    <source>
        <dbReference type="ARBA" id="ARBA00022553"/>
    </source>
</evidence>
<accession>A0A6B8RMF5</accession>
<feature type="transmembrane region" description="Helical" evidence="9">
    <location>
        <begin position="12"/>
        <end position="37"/>
    </location>
</feature>
<keyword evidence="2" id="KW-1003">Cell membrane</keyword>
<sequence length="612" mass="69839">MHMKSRSFYLSLKYKIFILFYVFIFAITLIFGYYSYWISKKEVINRVSESNIGVTRQINNNLEYLQKNISDLVTFMSIDPFIQNLLVSNETEDKLPSVTFESLNGSSQLIVNLIITTKNLDFISLYGNTDIPLYSVFSDGSSDPGSFSTIRNSDLYQQALALKGAPLWFKLPEKTNLFIQNNIAPKLGMAKIIRNINTGETIGFIVAGINETNLQNLYLKDLVKSEESVIIVDQAGTLMTGMGEDIYSKAAKNPPFQDVLKNEAEGYSILTIQGKQALVSYSANNNLGWKVLYSVPILSLTKDINSIKTVIIFIIIVCLLLSIPLMFLLSFYLTLPLKNLLSSMKRFQKGNFLERIEIRNRDEIGDLSRGYNSMVANIKQLIDDSYILQIKEKEAEFNALQAQINPHFLYNTLEMIYWEAESADQTHIAEMVISLSKLFRLSLNKGNNYTSLAKEKEFIENYLILQKMRFKDDLNYSIQIEDNILNYTVLKLILQPFVENAILHGFGKKRGKVTISILGMRKADHLYFKIEDDGIGIDPLTLQNILEDETENETENETNASQESGGYAIKNINKRLQLYFKDNYSLKFNSELGKGTLVEILIPFNDQIKKEN</sequence>
<dbReference type="Gene3D" id="3.30.565.10">
    <property type="entry name" value="Histidine kinase-like ATPase, C-terminal domain"/>
    <property type="match status" value="1"/>
</dbReference>
<reference evidence="12" key="1">
    <citation type="submission" date="2018-11" db="EMBL/GenBank/DDBJ databases">
        <title>Complete genome sequence of Paenibacillus sp. ML311-T8.</title>
        <authorList>
            <person name="Nam Y.-D."/>
            <person name="Kang J."/>
            <person name="Chung W.-H."/>
            <person name="Park Y.S."/>
        </authorList>
    </citation>
    <scope>NUCLEOTIDE SEQUENCE [LARGE SCALE GENOMIC DNA]</scope>
    <source>
        <strain evidence="12">ML311-T8</strain>
    </source>
</reference>
<dbReference type="CDD" id="cd06225">
    <property type="entry name" value="HAMP"/>
    <property type="match status" value="1"/>
</dbReference>
<dbReference type="Gene3D" id="6.10.340.10">
    <property type="match status" value="1"/>
</dbReference>
<dbReference type="SUPFAM" id="SSF158472">
    <property type="entry name" value="HAMP domain-like"/>
    <property type="match status" value="1"/>
</dbReference>
<evidence type="ECO:0000256" key="7">
    <source>
        <dbReference type="ARBA" id="ARBA00022989"/>
    </source>
</evidence>
<dbReference type="PANTHER" id="PTHR34220:SF7">
    <property type="entry name" value="SENSOR HISTIDINE KINASE YPDA"/>
    <property type="match status" value="1"/>
</dbReference>
<evidence type="ECO:0000256" key="1">
    <source>
        <dbReference type="ARBA" id="ARBA00004651"/>
    </source>
</evidence>
<keyword evidence="6 11" id="KW-0418">Kinase</keyword>
<dbReference type="EMBL" id="CP034235">
    <property type="protein sequence ID" value="QGQ97209.1"/>
    <property type="molecule type" value="Genomic_DNA"/>
</dbReference>
<dbReference type="PANTHER" id="PTHR34220">
    <property type="entry name" value="SENSOR HISTIDINE KINASE YPDA"/>
    <property type="match status" value="1"/>
</dbReference>
<proteinExistence type="predicted"/>
<dbReference type="Proteomes" id="UP000426246">
    <property type="component" value="Chromosome"/>
</dbReference>
<dbReference type="GO" id="GO:0005886">
    <property type="term" value="C:plasma membrane"/>
    <property type="evidence" value="ECO:0007669"/>
    <property type="project" value="UniProtKB-SubCell"/>
</dbReference>
<keyword evidence="4" id="KW-0808">Transferase</keyword>
<dbReference type="InterPro" id="IPR003660">
    <property type="entry name" value="HAMP_dom"/>
</dbReference>
<evidence type="ECO:0000256" key="5">
    <source>
        <dbReference type="ARBA" id="ARBA00022692"/>
    </source>
</evidence>
<evidence type="ECO:0000256" key="9">
    <source>
        <dbReference type="SAM" id="Phobius"/>
    </source>
</evidence>
<dbReference type="InterPro" id="IPR033479">
    <property type="entry name" value="dCache_1"/>
</dbReference>
<comment type="subcellular location">
    <subcellularLocation>
        <location evidence="1">Cell membrane</location>
        <topology evidence="1">Multi-pass membrane protein</topology>
    </subcellularLocation>
</comment>
<dbReference type="GO" id="GO:0000155">
    <property type="term" value="F:phosphorelay sensor kinase activity"/>
    <property type="evidence" value="ECO:0007669"/>
    <property type="project" value="InterPro"/>
</dbReference>
<dbReference type="InterPro" id="IPR036890">
    <property type="entry name" value="HATPase_C_sf"/>
</dbReference>
<evidence type="ECO:0000259" key="10">
    <source>
        <dbReference type="PROSITE" id="PS50885"/>
    </source>
</evidence>
<keyword evidence="3" id="KW-0597">Phosphoprotein</keyword>
<dbReference type="InterPro" id="IPR010559">
    <property type="entry name" value="Sig_transdc_His_kin_internal"/>
</dbReference>
<feature type="transmembrane region" description="Helical" evidence="9">
    <location>
        <begin position="310"/>
        <end position="335"/>
    </location>
</feature>
<keyword evidence="12" id="KW-1185">Reference proteome</keyword>
<organism evidence="11 12">
    <name type="scientific">Paenibacillus psychroresistens</name>
    <dbReference type="NCBI Taxonomy" id="1778678"/>
    <lineage>
        <taxon>Bacteria</taxon>
        <taxon>Bacillati</taxon>
        <taxon>Bacillota</taxon>
        <taxon>Bacilli</taxon>
        <taxon>Bacillales</taxon>
        <taxon>Paenibacillaceae</taxon>
        <taxon>Paenibacillus</taxon>
    </lineage>
</organism>
<evidence type="ECO:0000313" key="12">
    <source>
        <dbReference type="Proteomes" id="UP000426246"/>
    </source>
</evidence>
<dbReference type="InterPro" id="IPR050640">
    <property type="entry name" value="Bact_2-comp_sensor_kinase"/>
</dbReference>
<name>A0A6B8RMF5_9BACL</name>
<evidence type="ECO:0000256" key="8">
    <source>
        <dbReference type="ARBA" id="ARBA00023136"/>
    </source>
</evidence>
<evidence type="ECO:0000256" key="2">
    <source>
        <dbReference type="ARBA" id="ARBA00022475"/>
    </source>
</evidence>
<dbReference type="Pfam" id="PF02743">
    <property type="entry name" value="dCache_1"/>
    <property type="match status" value="1"/>
</dbReference>
<dbReference type="KEGG" id="ppsc:EHS13_21135"/>
<dbReference type="SUPFAM" id="SSF55874">
    <property type="entry name" value="ATPase domain of HSP90 chaperone/DNA topoisomerase II/histidine kinase"/>
    <property type="match status" value="1"/>
</dbReference>
<evidence type="ECO:0000256" key="6">
    <source>
        <dbReference type="ARBA" id="ARBA00022777"/>
    </source>
</evidence>
<gene>
    <name evidence="11" type="ORF">EHS13_21135</name>
</gene>
<dbReference type="SMART" id="SM00304">
    <property type="entry name" value="HAMP"/>
    <property type="match status" value="1"/>
</dbReference>
<dbReference type="Pfam" id="PF00672">
    <property type="entry name" value="HAMP"/>
    <property type="match status" value="1"/>
</dbReference>
<keyword evidence="5 9" id="KW-0812">Transmembrane</keyword>
<evidence type="ECO:0000313" key="11">
    <source>
        <dbReference type="EMBL" id="QGQ97209.1"/>
    </source>
</evidence>